<proteinExistence type="predicted"/>
<dbReference type="EMBL" id="BMQQ01000010">
    <property type="protein sequence ID" value="GGT34330.1"/>
    <property type="molecule type" value="Genomic_DNA"/>
</dbReference>
<evidence type="ECO:0000313" key="3">
    <source>
        <dbReference type="Proteomes" id="UP000619486"/>
    </source>
</evidence>
<evidence type="ECO:0000313" key="2">
    <source>
        <dbReference type="EMBL" id="GGT34330.1"/>
    </source>
</evidence>
<feature type="compositionally biased region" description="Gly residues" evidence="1">
    <location>
        <begin position="13"/>
        <end position="34"/>
    </location>
</feature>
<dbReference type="Proteomes" id="UP000619486">
    <property type="component" value="Unassembled WGS sequence"/>
</dbReference>
<reference evidence="2" key="2">
    <citation type="submission" date="2020-09" db="EMBL/GenBank/DDBJ databases">
        <authorList>
            <person name="Sun Q."/>
            <person name="Ohkuma M."/>
        </authorList>
    </citation>
    <scope>NUCLEOTIDE SEQUENCE</scope>
    <source>
        <strain evidence="2">JCM 3172</strain>
    </source>
</reference>
<organism evidence="2 3">
    <name type="scientific">Streptomyces purpureus</name>
    <dbReference type="NCBI Taxonomy" id="1951"/>
    <lineage>
        <taxon>Bacteria</taxon>
        <taxon>Bacillati</taxon>
        <taxon>Actinomycetota</taxon>
        <taxon>Actinomycetes</taxon>
        <taxon>Kitasatosporales</taxon>
        <taxon>Streptomycetaceae</taxon>
        <taxon>Streptomyces</taxon>
    </lineage>
</organism>
<dbReference type="InterPro" id="IPR027417">
    <property type="entry name" value="P-loop_NTPase"/>
</dbReference>
<sequence length="752" mass="80269">MTTTTGGAPAAGATGGPAAGPAGGTGGTPGGAGAGPAAPPGAAPPVTGDGAQGAPGGAGATGATGGTGEPPRSGPGSAPFEATGQMGEGSLRHDRLRNAFANVQGDVVGGNKYIQLVGGTQKRLRPLSPLLEERVRFAYEEPPGLADAREALFSRHLLILRGAPGYGKTAMAVRLLQGMGAPTKYHLDSDVDFASLADHLERGGEGIERGVCFLLDQPSDIASLRGEVYEKVQGALALAGAWLVITVAGTGVTDGELLTAVVEVTEPPDQRGIVAAHLRWRLGDAVRDRILALAEIGKLLDELLSGDPACRQAADLAAAISEEYETGQLDPERIKERRARLDDEDFDIWVEGLKEPAVRSLALALAVLNGLPQEYIASAARSLRERLEDDRPHVLMAAPGGEPPRLKDPFAAPRRTQLTRLRARDTAKEDGEPGRALEYKDPSYPPRVLRHAWAQYEIQAELLDWLAELVVDPAEEVRVYAAAALGVLAAESYTFLCDRVFHRWAGSESPYRRDAVAYALQVASDEPWIAERTNVLVEGWFADRGRPYAQATAARVHGMGEDLERAVAALDRLTVVDRAAVAVAVGRSFTDLLARDSDGTGLVLRTLHARSSDHRGRPTALLAFLIVAAQLVVEREEWGTGGTVESWPALLHLAHHREELRGPFVTLWREALNQADFGGEAQQVLRNWAALAERDPALREMFQLMVGAVAYGDPRTGRILRRCAADWTDPEELAPLPLTAAVVNAQLDLERV</sequence>
<feature type="compositionally biased region" description="Gly residues" evidence="1">
    <location>
        <begin position="50"/>
        <end position="68"/>
    </location>
</feature>
<gene>
    <name evidence="2" type="ORF">GCM10014713_29910</name>
</gene>
<protein>
    <submittedName>
        <fullName evidence="2">Uncharacterized protein</fullName>
    </submittedName>
</protein>
<evidence type="ECO:0000256" key="1">
    <source>
        <dbReference type="SAM" id="MobiDB-lite"/>
    </source>
</evidence>
<comment type="caution">
    <text evidence="2">The sequence shown here is derived from an EMBL/GenBank/DDBJ whole genome shotgun (WGS) entry which is preliminary data.</text>
</comment>
<feature type="region of interest" description="Disordered" evidence="1">
    <location>
        <begin position="1"/>
        <end position="86"/>
    </location>
</feature>
<dbReference type="SUPFAM" id="SSF52540">
    <property type="entry name" value="P-loop containing nucleoside triphosphate hydrolases"/>
    <property type="match status" value="1"/>
</dbReference>
<reference evidence="2" key="1">
    <citation type="journal article" date="2014" name="Int. J. Syst. Evol. Microbiol.">
        <title>Complete genome sequence of Corynebacterium casei LMG S-19264T (=DSM 44701T), isolated from a smear-ripened cheese.</title>
        <authorList>
            <consortium name="US DOE Joint Genome Institute (JGI-PGF)"/>
            <person name="Walter F."/>
            <person name="Albersmeier A."/>
            <person name="Kalinowski J."/>
            <person name="Ruckert C."/>
        </authorList>
    </citation>
    <scope>NUCLEOTIDE SEQUENCE</scope>
    <source>
        <strain evidence="2">JCM 3172</strain>
    </source>
</reference>
<dbReference type="AlphaFoldDB" id="A0A918H3T5"/>
<dbReference type="InterPro" id="IPR016024">
    <property type="entry name" value="ARM-type_fold"/>
</dbReference>
<keyword evidence="3" id="KW-1185">Reference proteome</keyword>
<accession>A0A918H3T5</accession>
<name>A0A918H3T5_9ACTN</name>
<feature type="compositionally biased region" description="Low complexity" evidence="1">
    <location>
        <begin position="1"/>
        <end position="12"/>
    </location>
</feature>
<dbReference type="RefSeq" id="WP_189202038.1">
    <property type="nucleotide sequence ID" value="NZ_BMQQ01000010.1"/>
</dbReference>
<dbReference type="SUPFAM" id="SSF48371">
    <property type="entry name" value="ARM repeat"/>
    <property type="match status" value="1"/>
</dbReference>